<dbReference type="EMBL" id="CARXXK010001164">
    <property type="protein sequence ID" value="CAI6374145.1"/>
    <property type="molecule type" value="Genomic_DNA"/>
</dbReference>
<sequence>MGTREAELEAYKKARLELKKEIRKAQERSWSELCRSVDSDPWGVSYRLVTKRLGRRSPAMDQAARVCVARGLFPQSPRTDWESIPTSGGATATYAILPDAPLGIPLFTADEVARVVSKLPTGKAPGPDLIPYELIKLTFKKFPDVFVDCYNACLLEGTFPTPWKRAKLVLLHKGKGKPKNVPSSYRPISLLDGSGKVLERLLLERLIRHIDSVGALSDLQFGFRRSRSTVDAIQQVLSAAKAAGSGAVQKKECLGDD</sequence>
<evidence type="ECO:0008006" key="3">
    <source>
        <dbReference type="Google" id="ProtNLM"/>
    </source>
</evidence>
<organism evidence="1 2">
    <name type="scientific">Macrosiphum euphorbiae</name>
    <name type="common">potato aphid</name>
    <dbReference type="NCBI Taxonomy" id="13131"/>
    <lineage>
        <taxon>Eukaryota</taxon>
        <taxon>Metazoa</taxon>
        <taxon>Ecdysozoa</taxon>
        <taxon>Arthropoda</taxon>
        <taxon>Hexapoda</taxon>
        <taxon>Insecta</taxon>
        <taxon>Pterygota</taxon>
        <taxon>Neoptera</taxon>
        <taxon>Paraneoptera</taxon>
        <taxon>Hemiptera</taxon>
        <taxon>Sternorrhyncha</taxon>
        <taxon>Aphidomorpha</taxon>
        <taxon>Aphidoidea</taxon>
        <taxon>Aphididae</taxon>
        <taxon>Macrosiphini</taxon>
        <taxon>Macrosiphum</taxon>
    </lineage>
</organism>
<protein>
    <recommendedName>
        <fullName evidence="3">Reverse transcriptase domain-containing protein</fullName>
    </recommendedName>
</protein>
<proteinExistence type="predicted"/>
<keyword evidence="2" id="KW-1185">Reference proteome</keyword>
<comment type="caution">
    <text evidence="1">The sequence shown here is derived from an EMBL/GenBank/DDBJ whole genome shotgun (WGS) entry which is preliminary data.</text>
</comment>
<evidence type="ECO:0000313" key="1">
    <source>
        <dbReference type="EMBL" id="CAI6374145.1"/>
    </source>
</evidence>
<reference evidence="1 2" key="1">
    <citation type="submission" date="2023-01" db="EMBL/GenBank/DDBJ databases">
        <authorList>
            <person name="Whitehead M."/>
        </authorList>
    </citation>
    <scope>NUCLEOTIDE SEQUENCE [LARGE SCALE GENOMIC DNA]</scope>
</reference>
<gene>
    <name evidence="1" type="ORF">MEUPH1_LOCUS27795</name>
</gene>
<dbReference type="PANTHER" id="PTHR19446">
    <property type="entry name" value="REVERSE TRANSCRIPTASES"/>
    <property type="match status" value="1"/>
</dbReference>
<accession>A0AAV0Y015</accession>
<dbReference type="Proteomes" id="UP001160148">
    <property type="component" value="Unassembled WGS sequence"/>
</dbReference>
<dbReference type="AlphaFoldDB" id="A0AAV0Y015"/>
<evidence type="ECO:0000313" key="2">
    <source>
        <dbReference type="Proteomes" id="UP001160148"/>
    </source>
</evidence>
<name>A0AAV0Y015_9HEMI</name>